<comment type="caution">
    <text evidence="1">The sequence shown here is derived from an EMBL/GenBank/DDBJ whole genome shotgun (WGS) entry which is preliminary data.</text>
</comment>
<name>A0AAQ1SN01_LEPIR</name>
<proteinExistence type="predicted"/>
<organism evidence="1 2">
    <name type="scientific">Leptospira interrogans serovar Manilae</name>
    <dbReference type="NCBI Taxonomy" id="214675"/>
    <lineage>
        <taxon>Bacteria</taxon>
        <taxon>Pseudomonadati</taxon>
        <taxon>Spirochaetota</taxon>
        <taxon>Spirochaetia</taxon>
        <taxon>Leptospirales</taxon>
        <taxon>Leptospiraceae</taxon>
        <taxon>Leptospira</taxon>
    </lineage>
</organism>
<reference evidence="1 2" key="1">
    <citation type="submission" date="2017-11" db="EMBL/GenBank/DDBJ databases">
        <authorList>
            <person name="Lechat P."/>
        </authorList>
    </citation>
    <scope>NUCLEOTIDE SEQUENCE [LARGE SCALE GENOMIC DNA]</scope>
    <source>
        <strain evidence="1">L495</strain>
    </source>
</reference>
<evidence type="ECO:0000313" key="2">
    <source>
        <dbReference type="Proteomes" id="UP000234460"/>
    </source>
</evidence>
<dbReference type="Proteomes" id="UP000234460">
    <property type="component" value="Chromosome LMANV2"/>
</dbReference>
<dbReference type="AlphaFoldDB" id="A0AAQ1SN01"/>
<evidence type="ECO:0000313" key="1">
    <source>
        <dbReference type="EMBL" id="SOR60816.1"/>
    </source>
</evidence>
<accession>A0AAQ1SN01</accession>
<dbReference type="EMBL" id="OEJX01000014">
    <property type="protein sequence ID" value="SOR60816.1"/>
    <property type="molecule type" value="Genomic_DNA"/>
</dbReference>
<protein>
    <submittedName>
        <fullName evidence="1">Uncharacterized protein</fullName>
    </submittedName>
</protein>
<sequence length="47" mass="5600">MGTTALKFFTCKYIKIIKIFRQKLTLKKDYNSTRTENSIILTYTLIH</sequence>
<gene>
    <name evidence="1" type="ORF">LMANV2_210042</name>
</gene>